<dbReference type="STRING" id="647113.Metok_0812"/>
<dbReference type="HAMAP" id="MF_01081">
    <property type="entry name" value="TruB_arch"/>
    <property type="match status" value="1"/>
</dbReference>
<comment type="similarity">
    <text evidence="4 5">Belongs to the pseudouridine synthase TruB family. Type 2 subfamily.</text>
</comment>
<dbReference type="InterPro" id="IPR026326">
    <property type="entry name" value="TruB_arch"/>
</dbReference>
<dbReference type="eggNOG" id="arCOG00987">
    <property type="taxonomic scope" value="Archaea"/>
</dbReference>
<feature type="domain" description="PUA" evidence="6">
    <location>
        <begin position="234"/>
        <end position="309"/>
    </location>
</feature>
<dbReference type="OrthoDB" id="35866at2157"/>
<gene>
    <name evidence="5" type="primary">truB</name>
    <name evidence="8" type="ordered locus">Metok_0812</name>
</gene>
<organism evidence="8 9">
    <name type="scientific">Methanothermococcus okinawensis (strain DSM 14208 / JCM 11175 / IH1)</name>
    <dbReference type="NCBI Taxonomy" id="647113"/>
    <lineage>
        <taxon>Archaea</taxon>
        <taxon>Methanobacteriati</taxon>
        <taxon>Methanobacteriota</taxon>
        <taxon>Methanomada group</taxon>
        <taxon>Methanococci</taxon>
        <taxon>Methanococcales</taxon>
        <taxon>Methanococcaceae</taxon>
        <taxon>Methanothermococcus</taxon>
    </lineage>
</organism>
<name>F8AM99_METOI</name>
<dbReference type="InterPro" id="IPR012960">
    <property type="entry name" value="Dyskerin-like"/>
</dbReference>
<dbReference type="GO" id="GO:0031118">
    <property type="term" value="P:rRNA pseudouridine synthesis"/>
    <property type="evidence" value="ECO:0007669"/>
    <property type="project" value="TreeGrafter"/>
</dbReference>
<dbReference type="SUPFAM" id="SSF55120">
    <property type="entry name" value="Pseudouridine synthase"/>
    <property type="match status" value="1"/>
</dbReference>
<dbReference type="RefSeq" id="WP_013866974.1">
    <property type="nucleotide sequence ID" value="NC_015636.1"/>
</dbReference>
<proteinExistence type="inferred from homology"/>
<evidence type="ECO:0000256" key="4">
    <source>
        <dbReference type="ARBA" id="ARBA00060775"/>
    </source>
</evidence>
<dbReference type="EC" id="5.4.99.25" evidence="5"/>
<evidence type="ECO:0000256" key="3">
    <source>
        <dbReference type="ARBA" id="ARBA00060072"/>
    </source>
</evidence>
<dbReference type="NCBIfam" id="TIGR00425">
    <property type="entry name" value="CBF5"/>
    <property type="match status" value="1"/>
</dbReference>
<dbReference type="GO" id="GO:0003723">
    <property type="term" value="F:RNA binding"/>
    <property type="evidence" value="ECO:0007669"/>
    <property type="project" value="InterPro"/>
</dbReference>
<sequence>MELITREESKTNYEYGFNPYNRPIAELLQYGLVVIDKPSGPTSHEVSSWVKKILHLNLAGHAGTLDPKVTGVLPVALENTTKCIQVWHMLPKEYVCLMHLHRDATEEDIIRIFKEFEGRIFQRPPLKAAVKRSLRIRKIHKLELLEMDGRDVLFKVKCQSGTYIRTLAEDIGEALGTSAHMQELRRTKSGPFGEEEAVYLQDLTDAYVFWKEEGNEEELRKIVKPMEYGLRHLKKIVIKDSAVDAICHGADVYLNGIAKLSKGIGIDEIVLIETLKGEAVAIGKALLSTKNILKETEYTNPIVDTERVLMKPGTYPRMWKGKKGKNRKK</sequence>
<dbReference type="InterPro" id="IPR004802">
    <property type="entry name" value="tRNA_PsdUridine_synth_B_fam"/>
</dbReference>
<dbReference type="Proteomes" id="UP000009296">
    <property type="component" value="Chromosome"/>
</dbReference>
<dbReference type="GO" id="GO:1990481">
    <property type="term" value="P:mRNA pseudouridine synthesis"/>
    <property type="evidence" value="ECO:0007669"/>
    <property type="project" value="TreeGrafter"/>
</dbReference>
<dbReference type="AlphaFoldDB" id="F8AM99"/>
<dbReference type="InterPro" id="IPR015947">
    <property type="entry name" value="PUA-like_sf"/>
</dbReference>
<keyword evidence="1 5" id="KW-0819">tRNA processing</keyword>
<dbReference type="Pfam" id="PF01472">
    <property type="entry name" value="PUA"/>
    <property type="match status" value="1"/>
</dbReference>
<dbReference type="Gene3D" id="3.30.2350.10">
    <property type="entry name" value="Pseudouridine synthase"/>
    <property type="match status" value="1"/>
</dbReference>
<dbReference type="GO" id="GO:0000495">
    <property type="term" value="P:box H/ACA sno(s)RNA 3'-end processing"/>
    <property type="evidence" value="ECO:0007669"/>
    <property type="project" value="TreeGrafter"/>
</dbReference>
<dbReference type="SMART" id="SM01136">
    <property type="entry name" value="DKCLD"/>
    <property type="match status" value="1"/>
</dbReference>
<dbReference type="InterPro" id="IPR002501">
    <property type="entry name" value="PsdUridine_synth_N"/>
</dbReference>
<protein>
    <recommendedName>
        <fullName evidence="5">Probable tRNA pseudouridine synthase B</fullName>
        <ecNumber evidence="5">5.4.99.25</ecNumber>
    </recommendedName>
    <alternativeName>
        <fullName evidence="5">tRNA pseudouridine(55) synthase</fullName>
        <shortName evidence="5">Psi55 synthase</shortName>
    </alternativeName>
    <alternativeName>
        <fullName evidence="5">tRNA pseudouridylate synthase</fullName>
    </alternativeName>
    <alternativeName>
        <fullName evidence="5">tRNA-uridine isomerase</fullName>
    </alternativeName>
</protein>
<accession>F8AM99</accession>
<evidence type="ECO:0000313" key="9">
    <source>
        <dbReference type="Proteomes" id="UP000009296"/>
    </source>
</evidence>
<dbReference type="PANTHER" id="PTHR23127">
    <property type="entry name" value="CENTROMERE/MICROTUBULE BINDING PROTEIN CBF5"/>
    <property type="match status" value="1"/>
</dbReference>
<dbReference type="HOGENOM" id="CLU_032087_3_0_2"/>
<comment type="function">
    <text evidence="3 5">Could be responsible for synthesis of pseudouridine from uracil-55 in the psi GC loop of transfer RNAs.</text>
</comment>
<feature type="active site" description="Nucleophile" evidence="5">
    <location>
        <position position="66"/>
    </location>
</feature>
<dbReference type="InterPro" id="IPR032819">
    <property type="entry name" value="TruB_C"/>
</dbReference>
<reference evidence="8" key="1">
    <citation type="submission" date="2011-05" db="EMBL/GenBank/DDBJ databases">
        <title>Complete sequence of chromosome of Methanothermococcus okinawensis IH1.</title>
        <authorList>
            <consortium name="US DOE Joint Genome Institute"/>
            <person name="Lucas S."/>
            <person name="Han J."/>
            <person name="Lapidus A."/>
            <person name="Cheng J.-F."/>
            <person name="Goodwin L."/>
            <person name="Pitluck S."/>
            <person name="Peters L."/>
            <person name="Mikhailova N."/>
            <person name="Held B."/>
            <person name="Han C."/>
            <person name="Tapia R."/>
            <person name="Land M."/>
            <person name="Hauser L."/>
            <person name="Kyrpides N."/>
            <person name="Ivanova N."/>
            <person name="Pagani I."/>
            <person name="Sieprawska-Lupa M."/>
            <person name="Takai K."/>
            <person name="Miyazaki J."/>
            <person name="Whitman W."/>
            <person name="Woyke T."/>
        </authorList>
    </citation>
    <scope>NUCLEOTIDE SEQUENCE</scope>
    <source>
        <strain evidence="8">IH1</strain>
    </source>
</reference>
<dbReference type="SUPFAM" id="SSF88697">
    <property type="entry name" value="PUA domain-like"/>
    <property type="match status" value="1"/>
</dbReference>
<dbReference type="Pfam" id="PF08068">
    <property type="entry name" value="DKCLD"/>
    <property type="match status" value="1"/>
</dbReference>
<comment type="catalytic activity">
    <reaction evidence="5">
        <text>uridine(55) in tRNA = pseudouridine(55) in tRNA</text>
        <dbReference type="Rhea" id="RHEA:42532"/>
        <dbReference type="Rhea" id="RHEA-COMP:10101"/>
        <dbReference type="Rhea" id="RHEA-COMP:10102"/>
        <dbReference type="ChEBI" id="CHEBI:65314"/>
        <dbReference type="ChEBI" id="CHEBI:65315"/>
        <dbReference type="EC" id="5.4.99.25"/>
    </reaction>
</comment>
<dbReference type="FunFam" id="3.30.2350.10:FF:000001">
    <property type="entry name" value="H/ACA ribonucleoprotein complex subunit CBF5"/>
    <property type="match status" value="1"/>
</dbReference>
<dbReference type="CDD" id="cd02572">
    <property type="entry name" value="PseudoU_synth_hDyskerin"/>
    <property type="match status" value="1"/>
</dbReference>
<dbReference type="InterPro" id="IPR036974">
    <property type="entry name" value="PUA_sf"/>
</dbReference>
<dbReference type="Gene3D" id="2.30.130.10">
    <property type="entry name" value="PUA domain"/>
    <property type="match status" value="1"/>
</dbReference>
<evidence type="ECO:0000256" key="5">
    <source>
        <dbReference type="HAMAP-Rule" id="MF_01081"/>
    </source>
</evidence>
<dbReference type="GO" id="GO:0160148">
    <property type="term" value="F:tRNA pseudouridine(55) synthase activity"/>
    <property type="evidence" value="ECO:0007669"/>
    <property type="project" value="UniProtKB-EC"/>
</dbReference>
<dbReference type="PANTHER" id="PTHR23127:SF0">
    <property type="entry name" value="H_ACA RIBONUCLEOPROTEIN COMPLEX SUBUNIT DKC1"/>
    <property type="match status" value="1"/>
</dbReference>
<keyword evidence="9" id="KW-1185">Reference proteome</keyword>
<dbReference type="EMBL" id="CP002792">
    <property type="protein sequence ID" value="AEH06789.1"/>
    <property type="molecule type" value="Genomic_DNA"/>
</dbReference>
<dbReference type="PROSITE" id="PS50890">
    <property type="entry name" value="PUA"/>
    <property type="match status" value="1"/>
</dbReference>
<keyword evidence="2 5" id="KW-0413">Isomerase</keyword>
<dbReference type="Pfam" id="PF01509">
    <property type="entry name" value="TruB_N"/>
    <property type="match status" value="1"/>
</dbReference>
<evidence type="ECO:0000256" key="1">
    <source>
        <dbReference type="ARBA" id="ARBA00022694"/>
    </source>
</evidence>
<evidence type="ECO:0000256" key="2">
    <source>
        <dbReference type="ARBA" id="ARBA00023235"/>
    </source>
</evidence>
<dbReference type="Pfam" id="PF16198">
    <property type="entry name" value="TruB_C_2"/>
    <property type="match status" value="1"/>
</dbReference>
<evidence type="ECO:0000259" key="7">
    <source>
        <dbReference type="SMART" id="SM01136"/>
    </source>
</evidence>
<feature type="domain" description="Dyskerin-like" evidence="7">
    <location>
        <begin position="1"/>
        <end position="47"/>
    </location>
</feature>
<dbReference type="CDD" id="cd21148">
    <property type="entry name" value="PUA_Cbf5"/>
    <property type="match status" value="1"/>
</dbReference>
<evidence type="ECO:0000259" key="6">
    <source>
        <dbReference type="SMART" id="SM00359"/>
    </source>
</evidence>
<dbReference type="KEGG" id="mok:Metok_0812"/>
<dbReference type="SMART" id="SM00359">
    <property type="entry name" value="PUA"/>
    <property type="match status" value="1"/>
</dbReference>
<evidence type="ECO:0000313" key="8">
    <source>
        <dbReference type="EMBL" id="AEH06789.1"/>
    </source>
</evidence>
<dbReference type="InterPro" id="IPR002478">
    <property type="entry name" value="PUA"/>
</dbReference>
<dbReference type="GO" id="GO:0031119">
    <property type="term" value="P:tRNA pseudouridine synthesis"/>
    <property type="evidence" value="ECO:0007669"/>
    <property type="project" value="UniProtKB-UniRule"/>
</dbReference>
<dbReference type="NCBIfam" id="NF003280">
    <property type="entry name" value="PRK04270.1"/>
    <property type="match status" value="1"/>
</dbReference>
<dbReference type="GeneID" id="10772963"/>
<dbReference type="GO" id="GO:0031120">
    <property type="term" value="P:snRNA pseudouridine synthesis"/>
    <property type="evidence" value="ECO:0007669"/>
    <property type="project" value="TreeGrafter"/>
</dbReference>
<dbReference type="InterPro" id="IPR020103">
    <property type="entry name" value="PsdUridine_synth_cat_dom_sf"/>
</dbReference>